<dbReference type="SUPFAM" id="SSF51246">
    <property type="entry name" value="Rudiment single hybrid motif"/>
    <property type="match status" value="1"/>
</dbReference>
<keyword evidence="7 12" id="KW-0547">Nucleotide-binding</keyword>
<comment type="cofactor">
    <cofactor evidence="1">
        <name>biotin</name>
        <dbReference type="ChEBI" id="CHEBI:57586"/>
    </cofactor>
</comment>
<comment type="function">
    <text evidence="2">This protein is a component of the acetyl coenzyme A carboxylase complex; first, biotin carboxylase catalyzes the carboxylation of the carrier protein and then the transcarboxylase transfers the carboxyl group to form malonyl-CoA.</text>
</comment>
<dbReference type="PROSITE" id="PS00866">
    <property type="entry name" value="CPSASE_1"/>
    <property type="match status" value="1"/>
</dbReference>
<dbReference type="STRING" id="247633.GP2143_17266"/>
<dbReference type="InterPro" id="IPR050856">
    <property type="entry name" value="Biotin_carboxylase_complex"/>
</dbReference>
<dbReference type="InterPro" id="IPR016185">
    <property type="entry name" value="PreATP-grasp_dom_sf"/>
</dbReference>
<keyword evidence="17" id="KW-1185">Reference proteome</keyword>
<dbReference type="InterPro" id="IPR000089">
    <property type="entry name" value="Biotin_lipoyl"/>
</dbReference>
<evidence type="ECO:0000256" key="4">
    <source>
        <dbReference type="ARBA" id="ARBA00011750"/>
    </source>
</evidence>
<feature type="domain" description="Biotin carboxylation" evidence="15">
    <location>
        <begin position="1"/>
        <end position="446"/>
    </location>
</feature>
<dbReference type="SUPFAM" id="SSF51230">
    <property type="entry name" value="Single hybrid motif"/>
    <property type="match status" value="1"/>
</dbReference>
<evidence type="ECO:0000259" key="13">
    <source>
        <dbReference type="PROSITE" id="PS50968"/>
    </source>
</evidence>
<dbReference type="SUPFAM" id="SSF52440">
    <property type="entry name" value="PreATP-grasp domain"/>
    <property type="match status" value="1"/>
</dbReference>
<gene>
    <name evidence="16" type="ORF">GP2143_17266</name>
</gene>
<dbReference type="GO" id="GO:0005524">
    <property type="term" value="F:ATP binding"/>
    <property type="evidence" value="ECO:0007669"/>
    <property type="project" value="UniProtKB-UniRule"/>
</dbReference>
<organism evidence="16 17">
    <name type="scientific">marine gamma proteobacterium HTCC2143</name>
    <dbReference type="NCBI Taxonomy" id="247633"/>
    <lineage>
        <taxon>Bacteria</taxon>
        <taxon>Pseudomonadati</taxon>
        <taxon>Pseudomonadota</taxon>
        <taxon>Gammaproteobacteria</taxon>
        <taxon>Cellvibrionales</taxon>
        <taxon>Spongiibacteraceae</taxon>
        <taxon>BD1-7 clade</taxon>
    </lineage>
</organism>
<evidence type="ECO:0000256" key="9">
    <source>
        <dbReference type="ARBA" id="ARBA00023267"/>
    </source>
</evidence>
<evidence type="ECO:0000259" key="15">
    <source>
        <dbReference type="PROSITE" id="PS50979"/>
    </source>
</evidence>
<keyword evidence="8 12" id="KW-0067">ATP-binding</keyword>
<reference evidence="16 17" key="1">
    <citation type="journal article" date="2010" name="J. Bacteriol.">
        <title>Genome sequence of the oligotrophic marine Gammaproteobacterium HTCC2143, isolated from the Oregon Coast.</title>
        <authorList>
            <person name="Oh H.M."/>
            <person name="Kang I."/>
            <person name="Ferriera S."/>
            <person name="Giovannoni S.J."/>
            <person name="Cho J.C."/>
        </authorList>
    </citation>
    <scope>NUCLEOTIDE SEQUENCE [LARGE SCALE GENOMIC DNA]</scope>
    <source>
        <strain evidence="16 17">HTCC2143</strain>
    </source>
</reference>
<evidence type="ECO:0000256" key="11">
    <source>
        <dbReference type="ARBA" id="ARBA00048600"/>
    </source>
</evidence>
<dbReference type="OrthoDB" id="9763189at2"/>
<sequence length="669" mass="72092">MFNKVLVANRGEIAVRIINSVKDAGYQSVAVFSEADKDAAHVLIADEAVCIGPAQVNQSYLVIDNILDAAAKTGADAIHPGYGFLSENAEFAKACTDAGIIFIGPSPEAIDLMGNKRIAKNRMIDAGVPCIPGYQGADQSNAVLLEKAQSIGYPLMVKAAAGGGGRGMRFQMSADGLEDAIKSARTEALNAFGSDELILERAVINGRHIEIQVAADASGQAVYLGERDCSIQRRHQKVIEEAPSPFVDEKLRHLMGQAAVNAASACHYQGVGTVEFLVDADGSFFFLEMNTRLQVEHPVTELITGVDLVDWQLQIAAGDPLPLNQDEIVLNGHAIEARLYAEDPANGFMPQTGKVLVWEESEGRGLRNDHCVQPGGNVSPHYDPMLAKIIAWGPSREDARRRLLRSLRETQLLGVTTNKAFLAQILQDERFISGEATTAFIDEATLAQATKSAIPEDCNLALAAVLFMIDQADDGSFDDVVGWSWSNAAGMEYRQRLTTEETNHSIGVTFDGLEFFACFKEGVENTGTHKIVLHSIVGSQVIATIDGVRRRAHYAIDNDELWLDASGQTVVITNKTYQPAATEDEAGSGQVQATTEGLVIDVPAVVGMKVSKGDLLVVIEAMKMEHRHLADGDGVVTEVNAQISKQVKKGQLLVEVALDEVSANEEKES</sequence>
<dbReference type="InterPro" id="IPR011053">
    <property type="entry name" value="Single_hybrid_motif"/>
</dbReference>
<name>A0YA73_9GAMM</name>
<dbReference type="CDD" id="cd06850">
    <property type="entry name" value="biotinyl_domain"/>
    <property type="match status" value="1"/>
</dbReference>
<dbReference type="Gene3D" id="3.30.470.20">
    <property type="entry name" value="ATP-grasp fold, B domain"/>
    <property type="match status" value="1"/>
</dbReference>
<dbReference type="Pfam" id="PF00289">
    <property type="entry name" value="Biotin_carb_N"/>
    <property type="match status" value="1"/>
</dbReference>
<dbReference type="InterPro" id="IPR011764">
    <property type="entry name" value="Biotin_carboxylation_dom"/>
</dbReference>
<evidence type="ECO:0000256" key="10">
    <source>
        <dbReference type="ARBA" id="ARBA00033786"/>
    </source>
</evidence>
<evidence type="ECO:0000256" key="7">
    <source>
        <dbReference type="ARBA" id="ARBA00022741"/>
    </source>
</evidence>
<feature type="domain" description="ATP-grasp" evidence="14">
    <location>
        <begin position="120"/>
        <end position="317"/>
    </location>
</feature>
<comment type="catalytic activity">
    <reaction evidence="11">
        <text>N(6)-biotinyl-L-lysyl-[protein] + hydrogencarbonate + ATP = N(6)-carboxybiotinyl-L-lysyl-[protein] + ADP + phosphate + H(+)</text>
        <dbReference type="Rhea" id="RHEA:13501"/>
        <dbReference type="Rhea" id="RHEA-COMP:10505"/>
        <dbReference type="Rhea" id="RHEA-COMP:10506"/>
        <dbReference type="ChEBI" id="CHEBI:15378"/>
        <dbReference type="ChEBI" id="CHEBI:17544"/>
        <dbReference type="ChEBI" id="CHEBI:30616"/>
        <dbReference type="ChEBI" id="CHEBI:43474"/>
        <dbReference type="ChEBI" id="CHEBI:83144"/>
        <dbReference type="ChEBI" id="CHEBI:83145"/>
        <dbReference type="ChEBI" id="CHEBI:456216"/>
        <dbReference type="EC" id="6.3.4.14"/>
    </reaction>
</comment>
<dbReference type="PANTHER" id="PTHR18866:SF33">
    <property type="entry name" value="METHYLCROTONOYL-COA CARBOXYLASE SUBUNIT ALPHA, MITOCHONDRIAL-RELATED"/>
    <property type="match status" value="1"/>
</dbReference>
<dbReference type="PROSITE" id="PS50975">
    <property type="entry name" value="ATP_GRASP"/>
    <property type="match status" value="1"/>
</dbReference>
<dbReference type="SUPFAM" id="SSF56059">
    <property type="entry name" value="Glutathione synthetase ATP-binding domain-like"/>
    <property type="match status" value="1"/>
</dbReference>
<proteinExistence type="predicted"/>
<keyword evidence="6" id="KW-0436">Ligase</keyword>
<keyword evidence="9" id="KW-0092">Biotin</keyword>
<dbReference type="Pfam" id="PF02785">
    <property type="entry name" value="Biotin_carb_C"/>
    <property type="match status" value="1"/>
</dbReference>
<dbReference type="Pfam" id="PF00364">
    <property type="entry name" value="Biotin_lipoyl"/>
    <property type="match status" value="1"/>
</dbReference>
<evidence type="ECO:0000259" key="14">
    <source>
        <dbReference type="PROSITE" id="PS50975"/>
    </source>
</evidence>
<dbReference type="InterPro" id="IPR011054">
    <property type="entry name" value="Rudment_hybrid_motif"/>
</dbReference>
<evidence type="ECO:0000256" key="8">
    <source>
        <dbReference type="ARBA" id="ARBA00022840"/>
    </source>
</evidence>
<comment type="pathway">
    <text evidence="3">Lipid metabolism; malonyl-CoA biosynthesis; malonyl-CoA from acetyl-CoA: step 1/1.</text>
</comment>
<dbReference type="eggNOG" id="COG4770">
    <property type="taxonomic scope" value="Bacteria"/>
</dbReference>
<evidence type="ECO:0000256" key="12">
    <source>
        <dbReference type="PROSITE-ProRule" id="PRU00409"/>
    </source>
</evidence>
<dbReference type="InterPro" id="IPR011761">
    <property type="entry name" value="ATP-grasp"/>
</dbReference>
<dbReference type="PROSITE" id="PS00867">
    <property type="entry name" value="CPSASE_2"/>
    <property type="match status" value="1"/>
</dbReference>
<dbReference type="FunFam" id="3.30.1490.20:FF:000003">
    <property type="entry name" value="acetyl-CoA carboxylase isoform X1"/>
    <property type="match status" value="1"/>
</dbReference>
<evidence type="ECO:0000313" key="16">
    <source>
        <dbReference type="EMBL" id="EAW33027.1"/>
    </source>
</evidence>
<comment type="subunit">
    <text evidence="4">Acetyl-CoA carboxylase is a heterohexamer of biotin carboxyl carrier protein, biotin carboxylase and the two subunits of carboxyl transferase in a 2:2 complex.</text>
</comment>
<evidence type="ECO:0000256" key="3">
    <source>
        <dbReference type="ARBA" id="ARBA00004956"/>
    </source>
</evidence>
<dbReference type="AlphaFoldDB" id="A0YA73"/>
<dbReference type="GO" id="GO:0004075">
    <property type="term" value="F:biotin carboxylase activity"/>
    <property type="evidence" value="ECO:0007669"/>
    <property type="project" value="UniProtKB-EC"/>
</dbReference>
<protein>
    <recommendedName>
        <fullName evidence="5">Biotin carboxylase</fullName>
    </recommendedName>
    <alternativeName>
        <fullName evidence="10">Acetyl-coenzyme A carboxylase biotin carboxylase subunit A</fullName>
    </alternativeName>
</protein>
<dbReference type="GO" id="GO:0046872">
    <property type="term" value="F:metal ion binding"/>
    <property type="evidence" value="ECO:0007669"/>
    <property type="project" value="InterPro"/>
</dbReference>
<accession>A0YA73</accession>
<dbReference type="PANTHER" id="PTHR18866">
    <property type="entry name" value="CARBOXYLASE:PYRUVATE/ACETYL-COA/PROPIONYL-COA CARBOXYLASE"/>
    <property type="match status" value="1"/>
</dbReference>
<dbReference type="Pfam" id="PF02786">
    <property type="entry name" value="CPSase_L_D2"/>
    <property type="match status" value="1"/>
</dbReference>
<evidence type="ECO:0000256" key="6">
    <source>
        <dbReference type="ARBA" id="ARBA00022598"/>
    </source>
</evidence>
<dbReference type="Proteomes" id="UP000004931">
    <property type="component" value="Unassembled WGS sequence"/>
</dbReference>
<dbReference type="FunFam" id="3.40.50.20:FF:000010">
    <property type="entry name" value="Propionyl-CoA carboxylase subunit alpha"/>
    <property type="match status" value="1"/>
</dbReference>
<evidence type="ECO:0000256" key="2">
    <source>
        <dbReference type="ARBA" id="ARBA00003761"/>
    </source>
</evidence>
<dbReference type="PROSITE" id="PS50968">
    <property type="entry name" value="BIOTINYL_LIPOYL"/>
    <property type="match status" value="1"/>
</dbReference>
<dbReference type="EMBL" id="AAVT01000001">
    <property type="protein sequence ID" value="EAW33027.1"/>
    <property type="molecule type" value="Genomic_DNA"/>
</dbReference>
<dbReference type="InterPro" id="IPR005481">
    <property type="entry name" value="BC-like_N"/>
</dbReference>
<evidence type="ECO:0000256" key="5">
    <source>
        <dbReference type="ARBA" id="ARBA00017242"/>
    </source>
</evidence>
<comment type="caution">
    <text evidence="16">The sequence shown here is derived from an EMBL/GenBank/DDBJ whole genome shotgun (WGS) entry which is preliminary data.</text>
</comment>
<feature type="domain" description="Lipoyl-binding" evidence="13">
    <location>
        <begin position="582"/>
        <end position="657"/>
    </location>
</feature>
<dbReference type="SMART" id="SM00878">
    <property type="entry name" value="Biotin_carb_C"/>
    <property type="match status" value="1"/>
</dbReference>
<dbReference type="InterPro" id="IPR005482">
    <property type="entry name" value="Biotin_COase_C"/>
</dbReference>
<evidence type="ECO:0000256" key="1">
    <source>
        <dbReference type="ARBA" id="ARBA00001953"/>
    </source>
</evidence>
<dbReference type="PROSITE" id="PS50979">
    <property type="entry name" value="BC"/>
    <property type="match status" value="1"/>
</dbReference>
<dbReference type="Gene3D" id="2.40.50.100">
    <property type="match status" value="1"/>
</dbReference>
<dbReference type="FunFam" id="3.30.470.20:FF:000028">
    <property type="entry name" value="Methylcrotonoyl-CoA carboxylase subunit alpha, mitochondrial"/>
    <property type="match status" value="1"/>
</dbReference>
<dbReference type="NCBIfam" id="NF006367">
    <property type="entry name" value="PRK08591.1"/>
    <property type="match status" value="1"/>
</dbReference>
<dbReference type="InterPro" id="IPR005479">
    <property type="entry name" value="CPAse_ATP-bd"/>
</dbReference>
<evidence type="ECO:0000313" key="17">
    <source>
        <dbReference type="Proteomes" id="UP000004931"/>
    </source>
</evidence>